<gene>
    <name evidence="1" type="ORF">EV186_1011845</name>
</gene>
<reference evidence="1 2" key="1">
    <citation type="submission" date="2019-03" db="EMBL/GenBank/DDBJ databases">
        <title>Genomic Encyclopedia of Type Strains, Phase IV (KMG-IV): sequencing the most valuable type-strain genomes for metagenomic binning, comparative biology and taxonomic classification.</title>
        <authorList>
            <person name="Goeker M."/>
        </authorList>
    </citation>
    <scope>NUCLEOTIDE SEQUENCE [LARGE SCALE GENOMIC DNA]</scope>
    <source>
        <strain evidence="1 2">DSM 45361</strain>
    </source>
</reference>
<evidence type="ECO:0008006" key="3">
    <source>
        <dbReference type="Google" id="ProtNLM"/>
    </source>
</evidence>
<protein>
    <recommendedName>
        <fullName evidence="3">TrkA family protein</fullName>
    </recommendedName>
</protein>
<evidence type="ECO:0000313" key="1">
    <source>
        <dbReference type="EMBL" id="TDQ05867.1"/>
    </source>
</evidence>
<dbReference type="EMBL" id="SNXZ01000001">
    <property type="protein sequence ID" value="TDQ05867.1"/>
    <property type="molecule type" value="Genomic_DNA"/>
</dbReference>
<proteinExistence type="predicted"/>
<dbReference type="Proteomes" id="UP000295444">
    <property type="component" value="Unassembled WGS sequence"/>
</dbReference>
<comment type="caution">
    <text evidence="1">The sequence shown here is derived from an EMBL/GenBank/DDBJ whole genome shotgun (WGS) entry which is preliminary data.</text>
</comment>
<dbReference type="AlphaFoldDB" id="A0A4R6SPB8"/>
<dbReference type="OrthoDB" id="9788468at2"/>
<sequence>MTRVLVVGDVAMARALRDAGAEVVFVDGAADHLAAMAVQEDVDAIALPRARHDAVAAALAAADATEIVLAVLGETTAEELVQHVR</sequence>
<dbReference type="Gene3D" id="3.40.50.280">
    <property type="entry name" value="Cobalamin-binding domain"/>
    <property type="match status" value="1"/>
</dbReference>
<organism evidence="1 2">
    <name type="scientific">Labedaea rhizosphaerae</name>
    <dbReference type="NCBI Taxonomy" id="598644"/>
    <lineage>
        <taxon>Bacteria</taxon>
        <taxon>Bacillati</taxon>
        <taxon>Actinomycetota</taxon>
        <taxon>Actinomycetes</taxon>
        <taxon>Pseudonocardiales</taxon>
        <taxon>Pseudonocardiaceae</taxon>
        <taxon>Labedaea</taxon>
    </lineage>
</organism>
<name>A0A4R6SPB8_LABRH</name>
<evidence type="ECO:0000313" key="2">
    <source>
        <dbReference type="Proteomes" id="UP000295444"/>
    </source>
</evidence>
<accession>A0A4R6SPB8</accession>
<keyword evidence="2" id="KW-1185">Reference proteome</keyword>
<dbReference type="RefSeq" id="WP_133848546.1">
    <property type="nucleotide sequence ID" value="NZ_SNXZ01000001.1"/>
</dbReference>